<evidence type="ECO:0000256" key="2">
    <source>
        <dbReference type="ARBA" id="ARBA00006143"/>
    </source>
</evidence>
<evidence type="ECO:0000256" key="4">
    <source>
        <dbReference type="ARBA" id="ARBA00022748"/>
    </source>
</evidence>
<dbReference type="Pfam" id="PF02683">
    <property type="entry name" value="DsbD_TM"/>
    <property type="match status" value="1"/>
</dbReference>
<comment type="subcellular location">
    <subcellularLocation>
        <location evidence="1">Membrane</location>
        <topology evidence="1">Multi-pass membrane protein</topology>
    </subcellularLocation>
</comment>
<evidence type="ECO:0000256" key="3">
    <source>
        <dbReference type="ARBA" id="ARBA00022692"/>
    </source>
</evidence>
<keyword evidence="5" id="KW-1133">Transmembrane helix</keyword>
<evidence type="ECO:0000313" key="9">
    <source>
        <dbReference type="Proteomes" id="UP000253061"/>
    </source>
</evidence>
<reference evidence="8 9" key="1">
    <citation type="submission" date="2014-07" db="EMBL/GenBank/DDBJ databases">
        <title>Draft genome sequence of Thalassospira profundimaris R8-17.</title>
        <authorList>
            <person name="Lai Q."/>
            <person name="Shao Z."/>
        </authorList>
    </citation>
    <scope>NUCLEOTIDE SEQUENCE [LARGE SCALE GENOMIC DNA]</scope>
    <source>
        <strain evidence="8 9">R8-17</strain>
    </source>
</reference>
<dbReference type="PANTHER" id="PTHR31272:SF4">
    <property type="entry name" value="CYTOCHROME C-TYPE BIOGENESIS PROTEIN HI_1454-RELATED"/>
    <property type="match status" value="1"/>
</dbReference>
<keyword evidence="3" id="KW-0812">Transmembrane</keyword>
<dbReference type="RefSeq" id="WP_062956571.1">
    <property type="nucleotide sequence ID" value="NZ_JPWB01000001.1"/>
</dbReference>
<feature type="domain" description="Cytochrome C biogenesis protein transmembrane" evidence="7">
    <location>
        <begin position="9"/>
        <end position="225"/>
    </location>
</feature>
<comment type="similarity">
    <text evidence="2">Belongs to the DsbD family.</text>
</comment>
<comment type="caution">
    <text evidence="8">The sequence shown here is derived from an EMBL/GenBank/DDBJ whole genome shotgun (WGS) entry which is preliminary data.</text>
</comment>
<evidence type="ECO:0000313" key="8">
    <source>
        <dbReference type="EMBL" id="RCK25346.1"/>
    </source>
</evidence>
<dbReference type="GO" id="GO:0016020">
    <property type="term" value="C:membrane"/>
    <property type="evidence" value="ECO:0007669"/>
    <property type="project" value="UniProtKB-SubCell"/>
</dbReference>
<keyword evidence="6" id="KW-0472">Membrane</keyword>
<sequence length="246" mass="25881">MPELSNIGIISAFAAGLISFLSPCVLPLVPGYISYIAGGASLSTRTEAIRVGRLSSLGFSLCFVLGFTTVFVLLGASATALGQVLLGYRFEMNLIGGGIVILFGLFMLGTLRPAWMMREARFHLDLPGGRVVSAYTLGLAFAFGWTPCIGPILGAILTVSASSATVSDGIALLIVYSVGLGVPFLLAALFTESLSVRLKSIGRFGRYLRAAAALIMIAMGVAMMTGYMSAFAFWLLETFPLLGRIG</sequence>
<dbReference type="InterPro" id="IPR051790">
    <property type="entry name" value="Cytochrome_c-biogenesis_DsbD"/>
</dbReference>
<keyword evidence="4" id="KW-0201">Cytochrome c-type biogenesis</keyword>
<name>A0A199YMB3_9PROT</name>
<dbReference type="Proteomes" id="UP000253061">
    <property type="component" value="Unassembled WGS sequence"/>
</dbReference>
<organism evidence="8 9">
    <name type="scientific">Thalassospira profundimaris</name>
    <dbReference type="NCBI Taxonomy" id="502049"/>
    <lineage>
        <taxon>Bacteria</taxon>
        <taxon>Pseudomonadati</taxon>
        <taxon>Pseudomonadota</taxon>
        <taxon>Alphaproteobacteria</taxon>
        <taxon>Rhodospirillales</taxon>
        <taxon>Thalassospiraceae</taxon>
        <taxon>Thalassospira</taxon>
    </lineage>
</organism>
<dbReference type="PANTHER" id="PTHR31272">
    <property type="entry name" value="CYTOCHROME C-TYPE BIOGENESIS PROTEIN HI_1454-RELATED"/>
    <property type="match status" value="1"/>
</dbReference>
<evidence type="ECO:0000259" key="7">
    <source>
        <dbReference type="Pfam" id="PF02683"/>
    </source>
</evidence>
<evidence type="ECO:0000256" key="5">
    <source>
        <dbReference type="ARBA" id="ARBA00022989"/>
    </source>
</evidence>
<dbReference type="EMBL" id="JPWB01000001">
    <property type="protein sequence ID" value="RCK25346.1"/>
    <property type="molecule type" value="Genomic_DNA"/>
</dbReference>
<evidence type="ECO:0000256" key="1">
    <source>
        <dbReference type="ARBA" id="ARBA00004141"/>
    </source>
</evidence>
<dbReference type="AlphaFoldDB" id="A0A199YMB3"/>
<dbReference type="GO" id="GO:0017004">
    <property type="term" value="P:cytochrome complex assembly"/>
    <property type="evidence" value="ECO:0007669"/>
    <property type="project" value="UniProtKB-KW"/>
</dbReference>
<dbReference type="InterPro" id="IPR003834">
    <property type="entry name" value="Cyt_c_assmbl_TM_dom"/>
</dbReference>
<proteinExistence type="inferred from homology"/>
<accession>A0A199YMB3</accession>
<protein>
    <submittedName>
        <fullName evidence="8">Cytochrome C biogenesis protein</fullName>
    </submittedName>
</protein>
<gene>
    <name evidence="8" type="ORF">TH6_01635</name>
</gene>
<evidence type="ECO:0000256" key="6">
    <source>
        <dbReference type="ARBA" id="ARBA00023136"/>
    </source>
</evidence>